<sequence length="267" mass="29181">MPEVNLAPLLPSDPPHIDEFWLDARLHASPSGVVYIAHGRDTRVRLILLSDGAANDKAARDRFSGLINGLHIDEVVARGGHDQDQGRLGRRFRAPKDSPLPADSQELAPWVAMPWTRDPQEVEQVREILQGVELEDVVQPDAEGPDYEHYWLKNTKAGRTRTFPLPWPGRSDRAGWLSILTSWLLMLLFAVLALLIAYLLFRESDPVPEPSPVPQSGEPTPSSTASPSDTASPSESPEPSESQSPSDSASPTPSDTAEGTPTPPSRL</sequence>
<keyword evidence="2" id="KW-0472">Membrane</keyword>
<keyword evidence="2" id="KW-1133">Transmembrane helix</keyword>
<feature type="region of interest" description="Disordered" evidence="1">
    <location>
        <begin position="206"/>
        <end position="267"/>
    </location>
</feature>
<dbReference type="AlphaFoldDB" id="A0A542ZQT2"/>
<dbReference type="RefSeq" id="WP_142092518.1">
    <property type="nucleotide sequence ID" value="NZ_BAAAMD010000001.1"/>
</dbReference>
<feature type="transmembrane region" description="Helical" evidence="2">
    <location>
        <begin position="176"/>
        <end position="201"/>
    </location>
</feature>
<keyword evidence="4" id="KW-1185">Reference proteome</keyword>
<evidence type="ECO:0000256" key="2">
    <source>
        <dbReference type="SAM" id="Phobius"/>
    </source>
</evidence>
<gene>
    <name evidence="3" type="ORF">FB460_0498</name>
</gene>
<reference evidence="3 4" key="1">
    <citation type="submission" date="2019-06" db="EMBL/GenBank/DDBJ databases">
        <title>Sequencing the genomes of 1000 actinobacteria strains.</title>
        <authorList>
            <person name="Klenk H.-P."/>
        </authorList>
    </citation>
    <scope>NUCLEOTIDE SEQUENCE [LARGE SCALE GENOMIC DNA]</scope>
    <source>
        <strain evidence="3 4">DSM 8251</strain>
    </source>
</reference>
<dbReference type="OrthoDB" id="3728740at2"/>
<dbReference type="Proteomes" id="UP000316196">
    <property type="component" value="Unassembled WGS sequence"/>
</dbReference>
<evidence type="ECO:0000313" key="4">
    <source>
        <dbReference type="Proteomes" id="UP000316196"/>
    </source>
</evidence>
<name>A0A542ZQT2_9ACTN</name>
<proteinExistence type="predicted"/>
<keyword evidence="2" id="KW-0812">Transmembrane</keyword>
<comment type="caution">
    <text evidence="3">The sequence shown here is derived from an EMBL/GenBank/DDBJ whole genome shotgun (WGS) entry which is preliminary data.</text>
</comment>
<evidence type="ECO:0000313" key="3">
    <source>
        <dbReference type="EMBL" id="TQL62712.1"/>
    </source>
</evidence>
<dbReference type="EMBL" id="VFOR01000001">
    <property type="protein sequence ID" value="TQL62712.1"/>
    <property type="molecule type" value="Genomic_DNA"/>
</dbReference>
<feature type="compositionally biased region" description="Low complexity" evidence="1">
    <location>
        <begin position="214"/>
        <end position="257"/>
    </location>
</feature>
<accession>A0A542ZQT2</accession>
<organism evidence="3 4">
    <name type="scientific">Propioniferax innocua</name>
    <dbReference type="NCBI Taxonomy" id="1753"/>
    <lineage>
        <taxon>Bacteria</taxon>
        <taxon>Bacillati</taxon>
        <taxon>Actinomycetota</taxon>
        <taxon>Actinomycetes</taxon>
        <taxon>Propionibacteriales</taxon>
        <taxon>Propionibacteriaceae</taxon>
        <taxon>Propioniferax</taxon>
    </lineage>
</organism>
<feature type="region of interest" description="Disordered" evidence="1">
    <location>
        <begin position="80"/>
        <end position="100"/>
    </location>
</feature>
<protein>
    <submittedName>
        <fullName evidence="3">Uncharacterized protein</fullName>
    </submittedName>
</protein>
<evidence type="ECO:0000256" key="1">
    <source>
        <dbReference type="SAM" id="MobiDB-lite"/>
    </source>
</evidence>